<evidence type="ECO:0000313" key="2">
    <source>
        <dbReference type="EMBL" id="SEA65129.1"/>
    </source>
</evidence>
<reference evidence="2 3" key="1">
    <citation type="submission" date="2016-10" db="EMBL/GenBank/DDBJ databases">
        <authorList>
            <person name="de Groot N.N."/>
        </authorList>
    </citation>
    <scope>NUCLEOTIDE SEQUENCE [LARGE SCALE GENOMIC DNA]</scope>
    <source>
        <strain evidence="2 3">DSM 19033</strain>
    </source>
</reference>
<evidence type="ECO:0000313" key="3">
    <source>
        <dbReference type="Proteomes" id="UP000198850"/>
    </source>
</evidence>
<dbReference type="EMBL" id="FNRA01000004">
    <property type="protein sequence ID" value="SEA65129.1"/>
    <property type="molecule type" value="Genomic_DNA"/>
</dbReference>
<organism evidence="2 3">
    <name type="scientific">Pedobacter hartonius</name>
    <dbReference type="NCBI Taxonomy" id="425514"/>
    <lineage>
        <taxon>Bacteria</taxon>
        <taxon>Pseudomonadati</taxon>
        <taxon>Bacteroidota</taxon>
        <taxon>Sphingobacteriia</taxon>
        <taxon>Sphingobacteriales</taxon>
        <taxon>Sphingobacteriaceae</taxon>
        <taxon>Pedobacter</taxon>
    </lineage>
</organism>
<dbReference type="Proteomes" id="UP000198850">
    <property type="component" value="Unassembled WGS sequence"/>
</dbReference>
<evidence type="ECO:0008006" key="4">
    <source>
        <dbReference type="Google" id="ProtNLM"/>
    </source>
</evidence>
<accession>A0A1H4CY32</accession>
<proteinExistence type="predicted"/>
<sequence length="84" mass="9530">MKLTMKTLVMATLCFFLSVHAQSQKSVSQIKSIRLGQKMPELVLNKIHNYKTTRCDLGDMGFKFMIIPAETPTGSTFLHTVCHR</sequence>
<protein>
    <recommendedName>
        <fullName evidence="4">Secreted protein</fullName>
    </recommendedName>
</protein>
<evidence type="ECO:0000256" key="1">
    <source>
        <dbReference type="SAM" id="SignalP"/>
    </source>
</evidence>
<feature type="signal peptide" evidence="1">
    <location>
        <begin position="1"/>
        <end position="21"/>
    </location>
</feature>
<keyword evidence="1" id="KW-0732">Signal</keyword>
<name>A0A1H4CY32_9SPHI</name>
<gene>
    <name evidence="2" type="ORF">SAMN05443550_104238</name>
</gene>
<feature type="chain" id="PRO_5011564422" description="Secreted protein" evidence="1">
    <location>
        <begin position="22"/>
        <end position="84"/>
    </location>
</feature>
<keyword evidence="3" id="KW-1185">Reference proteome</keyword>
<dbReference type="AlphaFoldDB" id="A0A1H4CY32"/>